<dbReference type="AlphaFoldDB" id="A0A3R9G1M0"/>
<dbReference type="PANTHER" id="PTHR15162">
    <property type="entry name" value="ASPARTOACYLASE"/>
    <property type="match status" value="1"/>
</dbReference>
<reference evidence="7 9" key="2">
    <citation type="submission" date="2024-05" db="EMBL/GenBank/DDBJ databases">
        <title>Achromobacter denitrificans. BP1, complete genome.</title>
        <authorList>
            <person name="Zhang B."/>
        </authorList>
    </citation>
    <scope>NUCLEOTIDE SEQUENCE [LARGE SCALE GENOMIC DNA]</scope>
    <source>
        <strain evidence="7 9">BP1</strain>
    </source>
</reference>
<dbReference type="GO" id="GO:0046872">
    <property type="term" value="F:metal ion binding"/>
    <property type="evidence" value="ECO:0007669"/>
    <property type="project" value="UniProtKB-KW"/>
</dbReference>
<comment type="cofactor">
    <cofactor evidence="1">
        <name>Zn(2+)</name>
        <dbReference type="ChEBI" id="CHEBI:29105"/>
    </cofactor>
</comment>
<evidence type="ECO:0000313" key="6">
    <source>
        <dbReference type="EMBL" id="QKQ48355.1"/>
    </source>
</evidence>
<dbReference type="InterPro" id="IPR055438">
    <property type="entry name" value="AstE_AspA_cat"/>
</dbReference>
<dbReference type="Proteomes" id="UP000509782">
    <property type="component" value="Chromosome"/>
</dbReference>
<dbReference type="InterPro" id="IPR050178">
    <property type="entry name" value="AspA/AstE_fam"/>
</dbReference>
<dbReference type="RefSeq" id="WP_088448307.1">
    <property type="nucleotide sequence ID" value="NZ_BLWG01000159.1"/>
</dbReference>
<accession>A0A3R9G1M0</accession>
<keyword evidence="3" id="KW-0378">Hydrolase</keyword>
<keyword evidence="2" id="KW-0479">Metal-binding</keyword>
<organism evidence="6 8">
    <name type="scientific">Achromobacter denitrificans</name>
    <name type="common">Alcaligenes denitrificans</name>
    <dbReference type="NCBI Taxonomy" id="32002"/>
    <lineage>
        <taxon>Bacteria</taxon>
        <taxon>Pseudomonadati</taxon>
        <taxon>Pseudomonadota</taxon>
        <taxon>Betaproteobacteria</taxon>
        <taxon>Burkholderiales</taxon>
        <taxon>Alcaligenaceae</taxon>
        <taxon>Achromobacter</taxon>
    </lineage>
</organism>
<evidence type="ECO:0000313" key="9">
    <source>
        <dbReference type="Proteomes" id="UP001446337"/>
    </source>
</evidence>
<evidence type="ECO:0000313" key="7">
    <source>
        <dbReference type="EMBL" id="XAN17318.1"/>
    </source>
</evidence>
<dbReference type="GO" id="GO:0005829">
    <property type="term" value="C:cytosol"/>
    <property type="evidence" value="ECO:0007669"/>
    <property type="project" value="TreeGrafter"/>
</dbReference>
<evidence type="ECO:0000256" key="2">
    <source>
        <dbReference type="ARBA" id="ARBA00022723"/>
    </source>
</evidence>
<evidence type="ECO:0000256" key="1">
    <source>
        <dbReference type="ARBA" id="ARBA00001947"/>
    </source>
</evidence>
<keyword evidence="4" id="KW-0862">Zinc</keyword>
<proteinExistence type="predicted"/>
<evidence type="ECO:0000256" key="3">
    <source>
        <dbReference type="ARBA" id="ARBA00022801"/>
    </source>
</evidence>
<feature type="domain" description="Succinylglutamate desuccinylase/Aspartoacylase catalytic" evidence="5">
    <location>
        <begin position="41"/>
        <end position="149"/>
    </location>
</feature>
<dbReference type="STRING" id="32002.BVK87_21220"/>
<dbReference type="GO" id="GO:0016788">
    <property type="term" value="F:hydrolase activity, acting on ester bonds"/>
    <property type="evidence" value="ECO:0007669"/>
    <property type="project" value="InterPro"/>
</dbReference>
<dbReference type="Gene3D" id="3.40.630.10">
    <property type="entry name" value="Zn peptidases"/>
    <property type="match status" value="1"/>
</dbReference>
<protein>
    <submittedName>
        <fullName evidence="6">Succinylglutamate desuccinylase/aspartoacylase family protein</fullName>
    </submittedName>
</protein>
<evidence type="ECO:0000259" key="5">
    <source>
        <dbReference type="Pfam" id="PF24827"/>
    </source>
</evidence>
<keyword evidence="9" id="KW-1185">Reference proteome</keyword>
<dbReference type="EMBL" id="CP154792">
    <property type="protein sequence ID" value="XAN17318.1"/>
    <property type="molecule type" value="Genomic_DNA"/>
</dbReference>
<dbReference type="Pfam" id="PF24827">
    <property type="entry name" value="AstE_AspA_cat"/>
    <property type="match status" value="1"/>
</dbReference>
<dbReference type="EMBL" id="CP054569">
    <property type="protein sequence ID" value="QKQ48355.1"/>
    <property type="molecule type" value="Genomic_DNA"/>
</dbReference>
<evidence type="ECO:0000313" key="8">
    <source>
        <dbReference type="Proteomes" id="UP000509782"/>
    </source>
</evidence>
<name>A0A3R9G1M0_ACHDE</name>
<dbReference type="Proteomes" id="UP001446337">
    <property type="component" value="Chromosome"/>
</dbReference>
<gene>
    <name evidence="7" type="ORF">AAIK43_04615</name>
    <name evidence="6" type="ORF">FOC81_17300</name>
</gene>
<dbReference type="OrthoDB" id="6794856at2"/>
<dbReference type="SUPFAM" id="SSF53187">
    <property type="entry name" value="Zn-dependent exopeptidases"/>
    <property type="match status" value="1"/>
</dbReference>
<dbReference type="PANTHER" id="PTHR15162:SF7">
    <property type="entry name" value="SUCCINYLGLUTAMATE DESUCCINYLASE"/>
    <property type="match status" value="1"/>
</dbReference>
<reference evidence="6 8" key="1">
    <citation type="submission" date="2020-05" db="EMBL/GenBank/DDBJ databases">
        <title>FDA dAtabase for Regulatory Grade micrObial Sequences (FDA-ARGOS): Supporting development and validation of Infectious Disease Dx tests.</title>
        <authorList>
            <person name="Sproer C."/>
            <person name="Gronow S."/>
            <person name="Severitt S."/>
            <person name="Schroder I."/>
            <person name="Tallon L."/>
            <person name="Sadzewicz L."/>
            <person name="Zhao X."/>
            <person name="Vavikolanu K."/>
            <person name="Mehta A."/>
            <person name="Aluvathingal J."/>
            <person name="Nadendla S."/>
            <person name="Myers T."/>
            <person name="Yan Y."/>
            <person name="Sichtig H."/>
        </authorList>
    </citation>
    <scope>NUCLEOTIDE SEQUENCE [LARGE SCALE GENOMIC DNA]</scope>
    <source>
        <strain evidence="6 8">FDAARGOS_787</strain>
    </source>
</reference>
<evidence type="ECO:0000256" key="4">
    <source>
        <dbReference type="ARBA" id="ARBA00022833"/>
    </source>
</evidence>
<sequence length="317" mass="34794">MNNPAFEPDTSPLEVLPRDLSAYREGNVGIPYVHRFESGRPGPHVLINAITHGNEICGMVAATHLLDTGVRPKIGTLTVSFAHVEAYEAFDIEQPYENRQLVHNLNRIWSADMLDGPEDSPELRRARELRPVLEAADYVLDIHSTRAPVQPFWVYTEMDRNTALASAVGAPEVHLVMPPGIFPGTGVMGYGRHGDPASDSGGSLVVECGQHFAQSAATLATDVTLRFLAHLGLIDTPADASPPPAPRRYRLLEVHMVKSPDFTFTRPVIGFETYAKDELIAMNGTEEIRSPCDDCTIFMPTRMPIVGREAVYLTVAV</sequence>